<dbReference type="GO" id="GO:0000271">
    <property type="term" value="P:polysaccharide biosynthetic process"/>
    <property type="evidence" value="ECO:0007669"/>
    <property type="project" value="UniProtKB-KW"/>
</dbReference>
<evidence type="ECO:0000313" key="6">
    <source>
        <dbReference type="EMBL" id="SNR50604.1"/>
    </source>
</evidence>
<keyword evidence="2" id="KW-0808">Transferase</keyword>
<dbReference type="GO" id="GO:0016772">
    <property type="term" value="F:transferase activity, transferring phosphorus-containing groups"/>
    <property type="evidence" value="ECO:0007669"/>
    <property type="project" value="InterPro"/>
</dbReference>
<dbReference type="PANTHER" id="PTHR24045">
    <property type="match status" value="1"/>
</dbReference>
<feature type="domain" description="Stealth protein CR2 conserved region 2" evidence="4">
    <location>
        <begin position="43"/>
        <end position="152"/>
    </location>
</feature>
<evidence type="ECO:0000256" key="3">
    <source>
        <dbReference type="ARBA" id="ARBA00023169"/>
    </source>
</evidence>
<keyword evidence="7" id="KW-1185">Reference proteome</keyword>
<dbReference type="PANTHER" id="PTHR24045:SF0">
    <property type="entry name" value="N-ACETYLGLUCOSAMINE-1-PHOSPHOTRANSFERASE SUBUNITS ALPHA_BETA"/>
    <property type="match status" value="1"/>
</dbReference>
<sequence length="325" mass="38518">MNVDYPIDAVITWVDGNDVNWQQKINPYLEKKIDWKDKKESIRYNSINEIIIAIESIIKFAPFVRNIFLVTDNQVPEGLDRLMKLSSKIGVNLEVIDHTVIFRDYENYLPCFNSISIISMLFRIPGLAEHFIIFNDDTFLMKVASKNDFFKGEYPIVRGVWDNYYENQKLRNLYVKFSSFFGTKKDVGKPGYKKVQQKSAKLLGLKKYIKRGHTPVSIRKSTIETFFKEHPQIFENNIKHRLRNKNQFMISSLSNHLEAKQNTYHLDNNLKLTYFQSYKYLYIIKIKLKKFTLDKDKLFMCFQNLEIAGNNQLNYIINWIEAKLK</sequence>
<name>A0A238WWK7_9FLAO</name>
<evidence type="ECO:0000256" key="2">
    <source>
        <dbReference type="ARBA" id="ARBA00022679"/>
    </source>
</evidence>
<reference evidence="6 7" key="1">
    <citation type="submission" date="2017-06" db="EMBL/GenBank/DDBJ databases">
        <authorList>
            <person name="Kim H.J."/>
            <person name="Triplett B.A."/>
        </authorList>
    </citation>
    <scope>NUCLEOTIDE SEQUENCE [LARGE SCALE GENOMIC DNA]</scope>
    <source>
        <strain evidence="6 7">DSM 29150</strain>
    </source>
</reference>
<dbReference type="InterPro" id="IPR047141">
    <property type="entry name" value="Stealth"/>
</dbReference>
<evidence type="ECO:0000259" key="5">
    <source>
        <dbReference type="Pfam" id="PF17101"/>
    </source>
</evidence>
<evidence type="ECO:0000313" key="7">
    <source>
        <dbReference type="Proteomes" id="UP000198384"/>
    </source>
</evidence>
<evidence type="ECO:0000259" key="4">
    <source>
        <dbReference type="Pfam" id="PF11380"/>
    </source>
</evidence>
<accession>A0A238WWK7</accession>
<dbReference type="OrthoDB" id="9776077at2"/>
<dbReference type="RefSeq" id="WP_089381209.1">
    <property type="nucleotide sequence ID" value="NZ_FZNT01000004.1"/>
</dbReference>
<evidence type="ECO:0000256" key="1">
    <source>
        <dbReference type="ARBA" id="ARBA00007583"/>
    </source>
</evidence>
<dbReference type="InterPro" id="IPR031358">
    <property type="entry name" value="Stealth_CR1"/>
</dbReference>
<organism evidence="6 7">
    <name type="scientific">Lutibacter agarilyticus</name>
    <dbReference type="NCBI Taxonomy" id="1109740"/>
    <lineage>
        <taxon>Bacteria</taxon>
        <taxon>Pseudomonadati</taxon>
        <taxon>Bacteroidota</taxon>
        <taxon>Flavobacteriia</taxon>
        <taxon>Flavobacteriales</taxon>
        <taxon>Flavobacteriaceae</taxon>
        <taxon>Lutibacter</taxon>
    </lineage>
</organism>
<gene>
    <name evidence="6" type="ORF">SAMN06265371_10491</name>
</gene>
<keyword evidence="3" id="KW-0270">Exopolysaccharide synthesis</keyword>
<dbReference type="AlphaFoldDB" id="A0A238WWK7"/>
<comment type="similarity">
    <text evidence="1">Belongs to the stealth family.</text>
</comment>
<dbReference type="InterPro" id="IPR021520">
    <property type="entry name" value="Stealth_CR2"/>
</dbReference>
<dbReference type="Proteomes" id="UP000198384">
    <property type="component" value="Unassembled WGS sequence"/>
</dbReference>
<dbReference type="Pfam" id="PF11380">
    <property type="entry name" value="Stealth_CR2"/>
    <property type="match status" value="1"/>
</dbReference>
<protein>
    <submittedName>
        <fullName evidence="6">Stealth protein CR1, conserved region 1</fullName>
    </submittedName>
</protein>
<proteinExistence type="inferred from homology"/>
<dbReference type="Pfam" id="PF17101">
    <property type="entry name" value="Stealth_CR1"/>
    <property type="match status" value="1"/>
</dbReference>
<dbReference type="EMBL" id="FZNT01000004">
    <property type="protein sequence ID" value="SNR50604.1"/>
    <property type="molecule type" value="Genomic_DNA"/>
</dbReference>
<feature type="domain" description="Stealth protein CR1 conserved region 1" evidence="5">
    <location>
        <begin position="5"/>
        <end position="31"/>
    </location>
</feature>